<dbReference type="AlphaFoldDB" id="A0A0C9TLK1"/>
<organism evidence="1 2">
    <name type="scientific">Sphaerobolus stellatus (strain SS14)</name>
    <dbReference type="NCBI Taxonomy" id="990650"/>
    <lineage>
        <taxon>Eukaryota</taxon>
        <taxon>Fungi</taxon>
        <taxon>Dikarya</taxon>
        <taxon>Basidiomycota</taxon>
        <taxon>Agaricomycotina</taxon>
        <taxon>Agaricomycetes</taxon>
        <taxon>Phallomycetidae</taxon>
        <taxon>Geastrales</taxon>
        <taxon>Sphaerobolaceae</taxon>
        <taxon>Sphaerobolus</taxon>
    </lineage>
</organism>
<dbReference type="Proteomes" id="UP000054279">
    <property type="component" value="Unassembled WGS sequence"/>
</dbReference>
<reference evidence="1 2" key="1">
    <citation type="submission" date="2014-06" db="EMBL/GenBank/DDBJ databases">
        <title>Evolutionary Origins and Diversification of the Mycorrhizal Mutualists.</title>
        <authorList>
            <consortium name="DOE Joint Genome Institute"/>
            <consortium name="Mycorrhizal Genomics Consortium"/>
            <person name="Kohler A."/>
            <person name="Kuo A."/>
            <person name="Nagy L.G."/>
            <person name="Floudas D."/>
            <person name="Copeland A."/>
            <person name="Barry K.W."/>
            <person name="Cichocki N."/>
            <person name="Veneault-Fourrey C."/>
            <person name="LaButti K."/>
            <person name="Lindquist E.A."/>
            <person name="Lipzen A."/>
            <person name="Lundell T."/>
            <person name="Morin E."/>
            <person name="Murat C."/>
            <person name="Riley R."/>
            <person name="Ohm R."/>
            <person name="Sun H."/>
            <person name="Tunlid A."/>
            <person name="Henrissat B."/>
            <person name="Grigoriev I.V."/>
            <person name="Hibbett D.S."/>
            <person name="Martin F."/>
        </authorList>
    </citation>
    <scope>NUCLEOTIDE SEQUENCE [LARGE SCALE GENOMIC DNA]</scope>
    <source>
        <strain evidence="1 2">SS14</strain>
    </source>
</reference>
<evidence type="ECO:0000313" key="1">
    <source>
        <dbReference type="EMBL" id="KIJ22759.1"/>
    </source>
</evidence>
<proteinExistence type="predicted"/>
<evidence type="ECO:0000313" key="2">
    <source>
        <dbReference type="Proteomes" id="UP000054279"/>
    </source>
</evidence>
<dbReference type="OrthoDB" id="3249298at2759"/>
<accession>A0A0C9TLK1</accession>
<dbReference type="EMBL" id="KN837963">
    <property type="protein sequence ID" value="KIJ22759.1"/>
    <property type="molecule type" value="Genomic_DNA"/>
</dbReference>
<protein>
    <submittedName>
        <fullName evidence="1">Uncharacterized protein</fullName>
    </submittedName>
</protein>
<name>A0A0C9TLK1_SPHS4</name>
<sequence>MEETRTVIDRAEAAHNQFVKRPKSQKNVVSWAAQVGEEEITDFPVNGDIFLTPHESFPAGPDDLRYLLMRWDGIISESLNQEIWQLWKEFKASDYKIAKKKRNLHRDPTPVIHCGAWSHYSKKPYLTRDSRPVQGQQALDNLLQVIRQSLAPVLTARLKLYDIQAFQCLESYLIMLC</sequence>
<gene>
    <name evidence="1" type="ORF">M422DRAFT_57076</name>
</gene>
<keyword evidence="2" id="KW-1185">Reference proteome</keyword>
<dbReference type="HOGENOM" id="CLU_1518804_0_0_1"/>